<accession>A0ACB0YNG3</accession>
<evidence type="ECO:0000313" key="2">
    <source>
        <dbReference type="Proteomes" id="UP001497535"/>
    </source>
</evidence>
<dbReference type="Proteomes" id="UP001497535">
    <property type="component" value="Unassembled WGS sequence"/>
</dbReference>
<dbReference type="EMBL" id="CAVMJV010000016">
    <property type="protein sequence ID" value="CAK5055335.1"/>
    <property type="molecule type" value="Genomic_DNA"/>
</dbReference>
<name>A0ACB0YNG3_MELEN</name>
<sequence>MLLSSPKIKKSSNGPPPSPVGSNCGGLLLLPGPASSTSGCYSPSLSSSAPLTPTAPTMIASSNTRIKEECCFSLEGFLYMKCLSGGF</sequence>
<reference evidence="1" key="1">
    <citation type="submission" date="2023-11" db="EMBL/GenBank/DDBJ databases">
        <authorList>
            <person name="Poullet M."/>
        </authorList>
    </citation>
    <scope>NUCLEOTIDE SEQUENCE</scope>
    <source>
        <strain evidence="1">E1834</strain>
    </source>
</reference>
<protein>
    <submittedName>
        <fullName evidence="1">Uncharacterized protein</fullName>
    </submittedName>
</protein>
<evidence type="ECO:0000313" key="1">
    <source>
        <dbReference type="EMBL" id="CAK5055335.1"/>
    </source>
</evidence>
<comment type="caution">
    <text evidence="1">The sequence shown here is derived from an EMBL/GenBank/DDBJ whole genome shotgun (WGS) entry which is preliminary data.</text>
</comment>
<keyword evidence="2" id="KW-1185">Reference proteome</keyword>
<organism evidence="1 2">
    <name type="scientific">Meloidogyne enterolobii</name>
    <name type="common">Root-knot nematode worm</name>
    <name type="synonym">Meloidogyne mayaguensis</name>
    <dbReference type="NCBI Taxonomy" id="390850"/>
    <lineage>
        <taxon>Eukaryota</taxon>
        <taxon>Metazoa</taxon>
        <taxon>Ecdysozoa</taxon>
        <taxon>Nematoda</taxon>
        <taxon>Chromadorea</taxon>
        <taxon>Rhabditida</taxon>
        <taxon>Tylenchina</taxon>
        <taxon>Tylenchomorpha</taxon>
        <taxon>Tylenchoidea</taxon>
        <taxon>Meloidogynidae</taxon>
        <taxon>Meloidogyninae</taxon>
        <taxon>Meloidogyne</taxon>
    </lineage>
</organism>
<gene>
    <name evidence="1" type="ORF">MENTE1834_LOCUS14610</name>
</gene>
<proteinExistence type="predicted"/>